<dbReference type="EMBL" id="PPXD01000020">
    <property type="protein sequence ID" value="POH64323.1"/>
    <property type="molecule type" value="Genomic_DNA"/>
</dbReference>
<reference evidence="1 2" key="1">
    <citation type="submission" date="2018-01" db="EMBL/GenBank/DDBJ databases">
        <title>Cryobacterium sp. nov., from glaciers in China.</title>
        <authorList>
            <person name="Liu Q."/>
            <person name="Xin Y.-H."/>
        </authorList>
    </citation>
    <scope>NUCLEOTIDE SEQUENCE [LARGE SCALE GENOMIC DNA]</scope>
    <source>
        <strain evidence="1 2">TMN-42</strain>
    </source>
</reference>
<gene>
    <name evidence="1" type="ORF">C3B61_12745</name>
</gene>
<keyword evidence="2" id="KW-1185">Reference proteome</keyword>
<evidence type="ECO:0000313" key="2">
    <source>
        <dbReference type="Proteomes" id="UP000237340"/>
    </source>
</evidence>
<comment type="caution">
    <text evidence="1">The sequence shown here is derived from an EMBL/GenBank/DDBJ whole genome shotgun (WGS) entry which is preliminary data.</text>
</comment>
<proteinExistence type="predicted"/>
<sequence length="93" mass="9664">MSGRSVLLLGARWCSVHHVWPTAPARAGALGHKGCRNGETGYAFRSDLRAAKLVLLGATADAVESSGADGRVPIYRADGVTVLGYLDPAGSTR</sequence>
<dbReference type="Proteomes" id="UP000237340">
    <property type="component" value="Unassembled WGS sequence"/>
</dbReference>
<name>A0A2S3ZD83_9MICO</name>
<accession>A0A2S3ZD83</accession>
<protein>
    <submittedName>
        <fullName evidence="1">Uncharacterized protein</fullName>
    </submittedName>
</protein>
<organism evidence="1 2">
    <name type="scientific">Cryobacterium zongtaii</name>
    <dbReference type="NCBI Taxonomy" id="1259217"/>
    <lineage>
        <taxon>Bacteria</taxon>
        <taxon>Bacillati</taxon>
        <taxon>Actinomycetota</taxon>
        <taxon>Actinomycetes</taxon>
        <taxon>Micrococcales</taxon>
        <taxon>Microbacteriaceae</taxon>
        <taxon>Cryobacterium</taxon>
    </lineage>
</organism>
<evidence type="ECO:0000313" key="1">
    <source>
        <dbReference type="EMBL" id="POH64323.1"/>
    </source>
</evidence>
<dbReference type="AlphaFoldDB" id="A0A2S3ZD83"/>